<proteinExistence type="predicted"/>
<dbReference type="AlphaFoldDB" id="F8GSK8"/>
<sequence length="37" mass="4169">MLRGKRASVDPEALRECYQCFQHADCRICQDSGARPG</sequence>
<dbReference type="Proteomes" id="UP000006798">
    <property type="component" value="Chromosome 2"/>
</dbReference>
<dbReference type="EMBL" id="CP002878">
    <property type="protein sequence ID" value="AEI81066.1"/>
    <property type="molecule type" value="Genomic_DNA"/>
</dbReference>
<gene>
    <name evidence="1" type="ordered locus">CNE_2c21170</name>
</gene>
<evidence type="ECO:0000313" key="2">
    <source>
        <dbReference type="Proteomes" id="UP000006798"/>
    </source>
</evidence>
<reference evidence="1 2" key="1">
    <citation type="journal article" date="2011" name="J. Bacteriol.">
        <title>Complete genome sequence of the type strain Cupriavidus necator N-1.</title>
        <authorList>
            <person name="Poehlein A."/>
            <person name="Kusian B."/>
            <person name="Friedrich B."/>
            <person name="Daniel R."/>
            <person name="Bowien B."/>
        </authorList>
    </citation>
    <scope>NUCLEOTIDE SEQUENCE [LARGE SCALE GENOMIC DNA]</scope>
    <source>
        <strain evidence="2">ATCC 43291 / DSM 13513 / CCUG 52238 / LMG 8453 / N-1</strain>
    </source>
</reference>
<dbReference type="KEGG" id="cnc:CNE_2c21170"/>
<accession>F8GSK8</accession>
<organism evidence="1 2">
    <name type="scientific">Cupriavidus necator (strain ATCC 43291 / DSM 13513 / CCUG 52238 / LMG 8453 / N-1)</name>
    <name type="common">Ralstonia eutropha</name>
    <dbReference type="NCBI Taxonomy" id="1042878"/>
    <lineage>
        <taxon>Bacteria</taxon>
        <taxon>Pseudomonadati</taxon>
        <taxon>Pseudomonadota</taxon>
        <taxon>Betaproteobacteria</taxon>
        <taxon>Burkholderiales</taxon>
        <taxon>Burkholderiaceae</taxon>
        <taxon>Cupriavidus</taxon>
    </lineage>
</organism>
<name>F8GSK8_CUPNN</name>
<protein>
    <submittedName>
        <fullName evidence="1">Uncharacterized protein</fullName>
    </submittedName>
</protein>
<evidence type="ECO:0000313" key="1">
    <source>
        <dbReference type="EMBL" id="AEI81066.1"/>
    </source>
</evidence>
<dbReference type="HOGENOM" id="CLU_3342751_0_0_4"/>